<gene>
    <name evidence="2" type="ORF">COT82_01010</name>
</gene>
<dbReference type="Gene3D" id="3.90.79.10">
    <property type="entry name" value="Nucleoside Triphosphate Pyrophosphohydrolase"/>
    <property type="match status" value="1"/>
</dbReference>
<proteinExistence type="predicted"/>
<dbReference type="Pfam" id="PF00293">
    <property type="entry name" value="NUDIX"/>
    <property type="match status" value="1"/>
</dbReference>
<dbReference type="SUPFAM" id="SSF55811">
    <property type="entry name" value="Nudix"/>
    <property type="match status" value="1"/>
</dbReference>
<dbReference type="Proteomes" id="UP000230481">
    <property type="component" value="Unassembled WGS sequence"/>
</dbReference>
<reference evidence="3" key="1">
    <citation type="submission" date="2017-09" db="EMBL/GenBank/DDBJ databases">
        <title>Depth-based differentiation of microbial function through sediment-hosted aquifers and enrichment of novel symbionts in the deep terrestrial subsurface.</title>
        <authorList>
            <person name="Probst A.J."/>
            <person name="Ladd B."/>
            <person name="Jarett J.K."/>
            <person name="Geller-Mcgrath D.E."/>
            <person name="Sieber C.M.K."/>
            <person name="Emerson J.B."/>
            <person name="Anantharaman K."/>
            <person name="Thomas B.C."/>
            <person name="Malmstrom R."/>
            <person name="Stieglmeier M."/>
            <person name="Klingl A."/>
            <person name="Woyke T."/>
            <person name="Ryan C.M."/>
            <person name="Banfield J.F."/>
        </authorList>
    </citation>
    <scope>NUCLEOTIDE SEQUENCE [LARGE SCALE GENOMIC DNA]</scope>
</reference>
<comment type="caution">
    <text evidence="2">The sequence shown here is derived from an EMBL/GenBank/DDBJ whole genome shotgun (WGS) entry which is preliminary data.</text>
</comment>
<evidence type="ECO:0000259" key="1">
    <source>
        <dbReference type="PROSITE" id="PS51462"/>
    </source>
</evidence>
<dbReference type="PROSITE" id="PS51462">
    <property type="entry name" value="NUDIX"/>
    <property type="match status" value="1"/>
</dbReference>
<dbReference type="PANTHER" id="PTHR43736:SF1">
    <property type="entry name" value="DIHYDRONEOPTERIN TRIPHOSPHATE DIPHOSPHATASE"/>
    <property type="match status" value="1"/>
</dbReference>
<dbReference type="InterPro" id="IPR000086">
    <property type="entry name" value="NUDIX_hydrolase_dom"/>
</dbReference>
<feature type="domain" description="Nudix hydrolase" evidence="1">
    <location>
        <begin position="32"/>
        <end position="170"/>
    </location>
</feature>
<dbReference type="AlphaFoldDB" id="A0A2M6WVJ6"/>
<evidence type="ECO:0000313" key="2">
    <source>
        <dbReference type="EMBL" id="PIT96804.1"/>
    </source>
</evidence>
<dbReference type="InterPro" id="IPR015797">
    <property type="entry name" value="NUDIX_hydrolase-like_dom_sf"/>
</dbReference>
<evidence type="ECO:0000313" key="3">
    <source>
        <dbReference type="Proteomes" id="UP000230481"/>
    </source>
</evidence>
<name>A0A2M6WVJ6_9BACT</name>
<protein>
    <recommendedName>
        <fullName evidence="1">Nudix hydrolase domain-containing protein</fullName>
    </recommendedName>
</protein>
<accession>A0A2M6WVJ6</accession>
<sequence>MNQTIKRVKNMGVVPLSKWIPNVLFQTIQKNTPIPCVDLLPVRKAKNGKFEMLLIKRKIYPEEGKWGLVGGRILKDELTKETIKRQATEEFGVSVKILPPWTEITPFAVFNDPVSDKQKHFVVLTFLVIITKGKIKESGLEWSIAQWFPMNNLPSPFSFHHKKVLAVLAKYINKNPLSL</sequence>
<organism evidence="2 3">
    <name type="scientific">Candidatus Campbellbacteria bacterium CG10_big_fil_rev_8_21_14_0_10_35_52</name>
    <dbReference type="NCBI Taxonomy" id="1974527"/>
    <lineage>
        <taxon>Bacteria</taxon>
        <taxon>Candidatus Campbelliibacteriota</taxon>
    </lineage>
</organism>
<dbReference type="EMBL" id="PFAA01000024">
    <property type="protein sequence ID" value="PIT96804.1"/>
    <property type="molecule type" value="Genomic_DNA"/>
</dbReference>
<dbReference type="PANTHER" id="PTHR43736">
    <property type="entry name" value="ADP-RIBOSE PYROPHOSPHATASE"/>
    <property type="match status" value="1"/>
</dbReference>